<gene>
    <name evidence="1" type="ORF">D915_007248</name>
</gene>
<dbReference type="Proteomes" id="UP000230066">
    <property type="component" value="Unassembled WGS sequence"/>
</dbReference>
<proteinExistence type="predicted"/>
<protein>
    <submittedName>
        <fullName evidence="1">Magnesium-dependent phosphatase 1</fullName>
    </submittedName>
</protein>
<dbReference type="InterPro" id="IPR010036">
    <property type="entry name" value="MDP_1_eu_arc"/>
</dbReference>
<accession>A0A4E0R842</accession>
<dbReference type="EMBL" id="JXXN02003145">
    <property type="protein sequence ID" value="THD21911.1"/>
    <property type="molecule type" value="Genomic_DNA"/>
</dbReference>
<organism evidence="1 2">
    <name type="scientific">Fasciola hepatica</name>
    <name type="common">Liver fluke</name>
    <dbReference type="NCBI Taxonomy" id="6192"/>
    <lineage>
        <taxon>Eukaryota</taxon>
        <taxon>Metazoa</taxon>
        <taxon>Spiralia</taxon>
        <taxon>Lophotrochozoa</taxon>
        <taxon>Platyhelminthes</taxon>
        <taxon>Trematoda</taxon>
        <taxon>Digenea</taxon>
        <taxon>Plagiorchiida</taxon>
        <taxon>Echinostomata</taxon>
        <taxon>Echinostomatoidea</taxon>
        <taxon>Fasciolidae</taxon>
        <taxon>Fasciola</taxon>
    </lineage>
</organism>
<evidence type="ECO:0000313" key="1">
    <source>
        <dbReference type="EMBL" id="THD21911.1"/>
    </source>
</evidence>
<dbReference type="Pfam" id="PF12689">
    <property type="entry name" value="Acid_PPase"/>
    <property type="match status" value="1"/>
</dbReference>
<reference evidence="1" key="1">
    <citation type="submission" date="2019-03" db="EMBL/GenBank/DDBJ databases">
        <title>Improved annotation for the trematode Fasciola hepatica.</title>
        <authorList>
            <person name="Choi Y.-J."/>
            <person name="Martin J."/>
            <person name="Mitreva M."/>
        </authorList>
    </citation>
    <scope>NUCLEOTIDE SEQUENCE [LARGE SCALE GENOMIC DNA]</scope>
</reference>
<dbReference type="AlphaFoldDB" id="A0A4E0R842"/>
<dbReference type="GO" id="GO:0003993">
    <property type="term" value="F:acid phosphatase activity"/>
    <property type="evidence" value="ECO:0007669"/>
    <property type="project" value="TreeGrafter"/>
</dbReference>
<dbReference type="SUPFAM" id="SSF56784">
    <property type="entry name" value="HAD-like"/>
    <property type="match status" value="1"/>
</dbReference>
<dbReference type="InterPro" id="IPR023214">
    <property type="entry name" value="HAD_sf"/>
</dbReference>
<dbReference type="InterPro" id="IPR036412">
    <property type="entry name" value="HAD-like_sf"/>
</dbReference>
<dbReference type="Gene3D" id="3.40.50.1000">
    <property type="entry name" value="HAD superfamily/HAD-like"/>
    <property type="match status" value="1"/>
</dbReference>
<comment type="caution">
    <text evidence="1">The sequence shown here is derived from an EMBL/GenBank/DDBJ whole genome shotgun (WGS) entry which is preliminary data.</text>
</comment>
<evidence type="ECO:0000313" key="2">
    <source>
        <dbReference type="Proteomes" id="UP000230066"/>
    </source>
</evidence>
<dbReference type="PANTHER" id="PTHR17901">
    <property type="entry name" value="MAGNESIUM-DEPENDENT PHOSPHATASE 1 MDP1"/>
    <property type="match status" value="1"/>
</dbReference>
<keyword evidence="2" id="KW-1185">Reference proteome</keyword>
<name>A0A4E0R842_FASHE</name>
<sequence>MEIYPSCKVKHFTTLSQKTGVPFHEMIFFDDLSWNIQDARQLGIHAYLVPNGITVPIVRRAIREYERFASERRNLQTPLA</sequence>
<dbReference type="PANTHER" id="PTHR17901:SF14">
    <property type="entry name" value="MAGNESIUM-DEPENDENT PHOSPHATASE 1"/>
    <property type="match status" value="1"/>
</dbReference>